<evidence type="ECO:0000256" key="6">
    <source>
        <dbReference type="SAM" id="SignalP"/>
    </source>
</evidence>
<dbReference type="GeneID" id="9058643"/>
<dbReference type="Gene3D" id="3.40.50.1820">
    <property type="entry name" value="alpha/beta hydrolase"/>
    <property type="match status" value="1"/>
</dbReference>
<protein>
    <recommendedName>
        <fullName evidence="9">Serine carboxypeptidase</fullName>
    </recommendedName>
</protein>
<evidence type="ECO:0000256" key="3">
    <source>
        <dbReference type="ARBA" id="ARBA00022670"/>
    </source>
</evidence>
<dbReference type="Proteomes" id="UP000007800">
    <property type="component" value="Unassembled WGS sequence"/>
</dbReference>
<dbReference type="AlphaFoldDB" id="C5LPS4"/>
<keyword evidence="5" id="KW-0325">Glycoprotein</keyword>
<dbReference type="GO" id="GO:0004185">
    <property type="term" value="F:serine-type carboxypeptidase activity"/>
    <property type="evidence" value="ECO:0007669"/>
    <property type="project" value="InterPro"/>
</dbReference>
<keyword evidence="3" id="KW-0645">Protease</keyword>
<dbReference type="Pfam" id="PF00450">
    <property type="entry name" value="Peptidase_S10"/>
    <property type="match status" value="1"/>
</dbReference>
<feature type="non-terminal residue" evidence="7">
    <location>
        <position position="241"/>
    </location>
</feature>
<dbReference type="EMBL" id="GG684277">
    <property type="protein sequence ID" value="EER01242.1"/>
    <property type="molecule type" value="Genomic_DNA"/>
</dbReference>
<sequence>MIIALIAAFCIVAITDAGGPRNESETPAFLHPRSLNGGGPLCPFSKGKQEFGYIPVGVLRKNKYFYAVMEAEDVDPSLAPTFWYLAGGPGTSSLGVAMTWNGPCMMSLNGKELLVNTYSWTKQANSIWIDAPGPTGFSTGPIEPTLEEFVGNMVTLSGQLFKKYPKLNRNVHLVGGSWSALAVAMLGDGILRNPQLKIDLKGVMMYSGIVGPLDIMKTGLRECIAAVDKCNSNGPGKPAKP</sequence>
<reference evidence="7 8" key="1">
    <citation type="submission" date="2008-07" db="EMBL/GenBank/DDBJ databases">
        <authorList>
            <person name="El-Sayed N."/>
            <person name="Caler E."/>
            <person name="Inman J."/>
            <person name="Amedeo P."/>
            <person name="Hass B."/>
            <person name="Wortman J."/>
        </authorList>
    </citation>
    <scope>NUCLEOTIDE SEQUENCE [LARGE SCALE GENOMIC DNA]</scope>
    <source>
        <strain evidence="8">ATCC 50983 / TXsc</strain>
    </source>
</reference>
<gene>
    <name evidence="7" type="ORF">Pmar_PMAR020148</name>
</gene>
<comment type="similarity">
    <text evidence="1">Belongs to the peptidase S10 family.</text>
</comment>
<keyword evidence="2" id="KW-0121">Carboxypeptidase</keyword>
<evidence type="ECO:0000256" key="5">
    <source>
        <dbReference type="ARBA" id="ARBA00023180"/>
    </source>
</evidence>
<evidence type="ECO:0000256" key="2">
    <source>
        <dbReference type="ARBA" id="ARBA00022645"/>
    </source>
</evidence>
<evidence type="ECO:0008006" key="9">
    <source>
        <dbReference type="Google" id="ProtNLM"/>
    </source>
</evidence>
<evidence type="ECO:0000313" key="8">
    <source>
        <dbReference type="Proteomes" id="UP000007800"/>
    </source>
</evidence>
<dbReference type="InterPro" id="IPR029058">
    <property type="entry name" value="AB_hydrolase_fold"/>
</dbReference>
<dbReference type="PANTHER" id="PTHR11802">
    <property type="entry name" value="SERINE PROTEASE FAMILY S10 SERINE CARBOXYPEPTIDASE"/>
    <property type="match status" value="1"/>
</dbReference>
<keyword evidence="6" id="KW-0732">Signal</keyword>
<organism evidence="8">
    <name type="scientific">Perkinsus marinus (strain ATCC 50983 / TXsc)</name>
    <dbReference type="NCBI Taxonomy" id="423536"/>
    <lineage>
        <taxon>Eukaryota</taxon>
        <taxon>Sar</taxon>
        <taxon>Alveolata</taxon>
        <taxon>Perkinsozoa</taxon>
        <taxon>Perkinsea</taxon>
        <taxon>Perkinsida</taxon>
        <taxon>Perkinsidae</taxon>
        <taxon>Perkinsus</taxon>
    </lineage>
</organism>
<name>C5LPS4_PERM5</name>
<accession>C5LPS4</accession>
<proteinExistence type="inferred from homology"/>
<evidence type="ECO:0000256" key="1">
    <source>
        <dbReference type="ARBA" id="ARBA00009431"/>
    </source>
</evidence>
<dbReference type="OMA" id="QANSIWI"/>
<dbReference type="SUPFAM" id="SSF53474">
    <property type="entry name" value="alpha/beta-Hydrolases"/>
    <property type="match status" value="1"/>
</dbReference>
<dbReference type="OrthoDB" id="443318at2759"/>
<keyword evidence="4" id="KW-0378">Hydrolase</keyword>
<dbReference type="GO" id="GO:0006508">
    <property type="term" value="P:proteolysis"/>
    <property type="evidence" value="ECO:0007669"/>
    <property type="project" value="UniProtKB-KW"/>
</dbReference>
<dbReference type="PANTHER" id="PTHR11802:SF113">
    <property type="entry name" value="SERINE CARBOXYPEPTIDASE CTSA-4.1"/>
    <property type="match status" value="1"/>
</dbReference>
<dbReference type="InParanoid" id="C5LPS4"/>
<dbReference type="InterPro" id="IPR001563">
    <property type="entry name" value="Peptidase_S10"/>
</dbReference>
<feature type="signal peptide" evidence="6">
    <location>
        <begin position="1"/>
        <end position="17"/>
    </location>
</feature>
<evidence type="ECO:0000256" key="4">
    <source>
        <dbReference type="ARBA" id="ARBA00022801"/>
    </source>
</evidence>
<feature type="chain" id="PRO_5002954979" description="Serine carboxypeptidase" evidence="6">
    <location>
        <begin position="18"/>
        <end position="241"/>
    </location>
</feature>
<keyword evidence="8" id="KW-1185">Reference proteome</keyword>
<evidence type="ECO:0000313" key="7">
    <source>
        <dbReference type="EMBL" id="EER01242.1"/>
    </source>
</evidence>
<dbReference type="RefSeq" id="XP_002768524.1">
    <property type="nucleotide sequence ID" value="XM_002768478.1"/>
</dbReference>